<organism evidence="2 3">
    <name type="scientific">Parelaphostrongylus tenuis</name>
    <name type="common">Meningeal worm</name>
    <dbReference type="NCBI Taxonomy" id="148309"/>
    <lineage>
        <taxon>Eukaryota</taxon>
        <taxon>Metazoa</taxon>
        <taxon>Ecdysozoa</taxon>
        <taxon>Nematoda</taxon>
        <taxon>Chromadorea</taxon>
        <taxon>Rhabditida</taxon>
        <taxon>Rhabditina</taxon>
        <taxon>Rhabditomorpha</taxon>
        <taxon>Strongyloidea</taxon>
        <taxon>Metastrongylidae</taxon>
        <taxon>Parelaphostrongylus</taxon>
    </lineage>
</organism>
<gene>
    <name evidence="2" type="ORF">KIN20_000706</name>
</gene>
<dbReference type="PROSITE" id="PS51257">
    <property type="entry name" value="PROKAR_LIPOPROTEIN"/>
    <property type="match status" value="1"/>
</dbReference>
<dbReference type="AlphaFoldDB" id="A0AAD5MDP5"/>
<feature type="chain" id="PRO_5042229999" evidence="1">
    <location>
        <begin position="29"/>
        <end position="188"/>
    </location>
</feature>
<keyword evidence="3" id="KW-1185">Reference proteome</keyword>
<feature type="signal peptide" evidence="1">
    <location>
        <begin position="1"/>
        <end position="28"/>
    </location>
</feature>
<reference evidence="2" key="1">
    <citation type="submission" date="2021-06" db="EMBL/GenBank/DDBJ databases">
        <title>Parelaphostrongylus tenuis whole genome reference sequence.</title>
        <authorList>
            <person name="Garwood T.J."/>
            <person name="Larsen P.A."/>
            <person name="Fountain-Jones N.M."/>
            <person name="Garbe J.R."/>
            <person name="Macchietto M.G."/>
            <person name="Kania S.A."/>
            <person name="Gerhold R.W."/>
            <person name="Richards J.E."/>
            <person name="Wolf T.M."/>
        </authorList>
    </citation>
    <scope>NUCLEOTIDE SEQUENCE</scope>
    <source>
        <strain evidence="2">MNPRO001-30</strain>
        <tissue evidence="2">Meninges</tissue>
    </source>
</reference>
<name>A0AAD5MDP5_PARTN</name>
<evidence type="ECO:0000256" key="1">
    <source>
        <dbReference type="SAM" id="SignalP"/>
    </source>
</evidence>
<protein>
    <submittedName>
        <fullName evidence="2">Uncharacterized protein</fullName>
    </submittedName>
</protein>
<comment type="caution">
    <text evidence="2">The sequence shown here is derived from an EMBL/GenBank/DDBJ whole genome shotgun (WGS) entry which is preliminary data.</text>
</comment>
<evidence type="ECO:0000313" key="3">
    <source>
        <dbReference type="Proteomes" id="UP001196413"/>
    </source>
</evidence>
<dbReference type="Proteomes" id="UP001196413">
    <property type="component" value="Unassembled WGS sequence"/>
</dbReference>
<dbReference type="EMBL" id="JAHQIW010000105">
    <property type="protein sequence ID" value="KAJ1346039.1"/>
    <property type="molecule type" value="Genomic_DNA"/>
</dbReference>
<accession>A0AAD5MDP5</accession>
<keyword evidence="1" id="KW-0732">Signal</keyword>
<proteinExistence type="predicted"/>
<evidence type="ECO:0000313" key="2">
    <source>
        <dbReference type="EMBL" id="KAJ1346039.1"/>
    </source>
</evidence>
<sequence>MIILTNKTGSSRAAVMILLLVSISTVFGCGVIPGGQTSTRTFTASGPSNLPIIAVYTNNNQISALIPGIATSKEAVQALAQRFAMQTVVDVLEIEGRRALLPDFVISNILGQLQVNTTYEPLQCQIFTKPIEEQVAMESCIYVGSTVTGVCPLEAGRVKRDVSECCNAYRRQTLDPLRDSHDHERHHG</sequence>